<dbReference type="AlphaFoldDB" id="A0A0D5XVI6"/>
<gene>
    <name evidence="1" type="ORF">PCL1606_12820</name>
</gene>
<evidence type="ECO:0000313" key="2">
    <source>
        <dbReference type="Proteomes" id="UP000032748"/>
    </source>
</evidence>
<accession>A0A0D5XVI6</accession>
<sequence>MTAMGRALETIADLLGCDGCEHHLNDEQMLGLANAVQALGADIRERGYALYGLAEEERCK</sequence>
<name>A0A0D5XVI6_9PSED</name>
<dbReference type="EMBL" id="CP011110">
    <property type="protein sequence ID" value="AKA22737.1"/>
    <property type="molecule type" value="Genomic_DNA"/>
</dbReference>
<reference evidence="1 2" key="1">
    <citation type="journal article" date="2015" name="Mol. Plant Microbe Interact.">
        <title>Comparative Genomic Analysis of Pseudomonas chlororaphis PCL1606 Reveals New Insight into Antifungal Compounds Involved in Biocontrol.</title>
        <authorList>
            <person name="Calderon C.E."/>
            <person name="Ramos C."/>
            <person name="de Vicente A."/>
            <person name="Cazorla F.M."/>
        </authorList>
    </citation>
    <scope>NUCLEOTIDE SEQUENCE [LARGE SCALE GENOMIC DNA]</scope>
    <source>
        <strain evidence="1 2">PCL1606</strain>
    </source>
</reference>
<dbReference type="KEGG" id="pcz:PCL1606_12820"/>
<protein>
    <submittedName>
        <fullName evidence="1">Uncharacterized protein</fullName>
    </submittedName>
</protein>
<dbReference type="Proteomes" id="UP000032748">
    <property type="component" value="Chromosome"/>
</dbReference>
<proteinExistence type="predicted"/>
<dbReference type="PATRIC" id="fig|587753.10.peg.1275"/>
<organism evidence="1 2">
    <name type="scientific">Pseudomonas chlororaphis</name>
    <dbReference type="NCBI Taxonomy" id="587753"/>
    <lineage>
        <taxon>Bacteria</taxon>
        <taxon>Pseudomonadati</taxon>
        <taxon>Pseudomonadota</taxon>
        <taxon>Gammaproteobacteria</taxon>
        <taxon>Pseudomonadales</taxon>
        <taxon>Pseudomonadaceae</taxon>
        <taxon>Pseudomonas</taxon>
    </lineage>
</organism>
<evidence type="ECO:0000313" key="1">
    <source>
        <dbReference type="EMBL" id="AKA22737.1"/>
    </source>
</evidence>